<reference evidence="2 3" key="1">
    <citation type="journal article" date="2016" name="Nat. Commun.">
        <title>Thousands of microbial genomes shed light on interconnected biogeochemical processes in an aquifer system.</title>
        <authorList>
            <person name="Anantharaman K."/>
            <person name="Brown C.T."/>
            <person name="Hug L.A."/>
            <person name="Sharon I."/>
            <person name="Castelle C.J."/>
            <person name="Probst A.J."/>
            <person name="Thomas B.C."/>
            <person name="Singh A."/>
            <person name="Wilkins M.J."/>
            <person name="Karaoz U."/>
            <person name="Brodie E.L."/>
            <person name="Williams K.H."/>
            <person name="Hubbard S.S."/>
            <person name="Banfield J.F."/>
        </authorList>
    </citation>
    <scope>NUCLEOTIDE SEQUENCE [LARGE SCALE GENOMIC DNA]</scope>
</reference>
<comment type="caution">
    <text evidence="2">The sequence shown here is derived from an EMBL/GenBank/DDBJ whole genome shotgun (WGS) entry which is preliminary data.</text>
</comment>
<feature type="compositionally biased region" description="Basic and acidic residues" evidence="1">
    <location>
        <begin position="9"/>
        <end position="30"/>
    </location>
</feature>
<protein>
    <submittedName>
        <fullName evidence="2">Uncharacterized protein</fullName>
    </submittedName>
</protein>
<dbReference type="Proteomes" id="UP000176628">
    <property type="component" value="Unassembled WGS sequence"/>
</dbReference>
<dbReference type="AlphaFoldDB" id="A0A1F5G1Y5"/>
<evidence type="ECO:0000256" key="1">
    <source>
        <dbReference type="SAM" id="MobiDB-lite"/>
    </source>
</evidence>
<evidence type="ECO:0000313" key="3">
    <source>
        <dbReference type="Proteomes" id="UP000176628"/>
    </source>
</evidence>
<name>A0A1F5G1Y5_9BACT</name>
<dbReference type="EMBL" id="MFAV01000043">
    <property type="protein sequence ID" value="OGD85827.1"/>
    <property type="molecule type" value="Genomic_DNA"/>
</dbReference>
<organism evidence="2 3">
    <name type="scientific">Candidatus Curtissbacteria bacterium RBG_16_39_7</name>
    <dbReference type="NCBI Taxonomy" id="1797707"/>
    <lineage>
        <taxon>Bacteria</taxon>
        <taxon>Candidatus Curtissiibacteriota</taxon>
    </lineage>
</organism>
<feature type="region of interest" description="Disordered" evidence="1">
    <location>
        <begin position="1"/>
        <end position="30"/>
    </location>
</feature>
<sequence length="169" mass="19144">MGFLGLGKSRREAEPRSGSRSSEIEPTKKDVTQMFMGNQISVDELEEKLTEKLRSSYAGEVELKLEVNKQVAQIWAAKIRNLGSNSKSPVDVLNDDEVLILQFVNSDKNDAELRRCFINDSYSPSEAPRMVRTVLELRKLQGQKVSDESPIFGESSWYAKSLLDRREDS</sequence>
<proteinExistence type="predicted"/>
<accession>A0A1F5G1Y5</accession>
<gene>
    <name evidence="2" type="ORF">A2Z23_02080</name>
</gene>
<evidence type="ECO:0000313" key="2">
    <source>
        <dbReference type="EMBL" id="OGD85827.1"/>
    </source>
</evidence>